<proteinExistence type="predicted"/>
<dbReference type="InterPro" id="IPR050407">
    <property type="entry name" value="Geranylgeranyl_reductase"/>
</dbReference>
<dbReference type="Gene3D" id="3.50.50.60">
    <property type="entry name" value="FAD/NAD(P)-binding domain"/>
    <property type="match status" value="1"/>
</dbReference>
<organism evidence="2 3">
    <name type="scientific">Gloeomargarita lithophora Alchichica-D10</name>
    <dbReference type="NCBI Taxonomy" id="1188229"/>
    <lineage>
        <taxon>Bacteria</taxon>
        <taxon>Bacillati</taxon>
        <taxon>Cyanobacteriota</taxon>
        <taxon>Cyanophyceae</taxon>
        <taxon>Gloeomargaritales</taxon>
        <taxon>Gloeomargaritaceae</taxon>
        <taxon>Gloeomargarita</taxon>
    </lineage>
</organism>
<dbReference type="InterPro" id="IPR002938">
    <property type="entry name" value="FAD-bd"/>
</dbReference>
<feature type="domain" description="FAD-binding" evidence="1">
    <location>
        <begin position="2"/>
        <end position="159"/>
    </location>
</feature>
<evidence type="ECO:0000259" key="1">
    <source>
        <dbReference type="Pfam" id="PF01494"/>
    </source>
</evidence>
<dbReference type="PANTHER" id="PTHR42685:SF22">
    <property type="entry name" value="CONDITIONED MEDIUM FACTOR RECEPTOR 1"/>
    <property type="match status" value="1"/>
</dbReference>
<dbReference type="InterPro" id="IPR036188">
    <property type="entry name" value="FAD/NAD-bd_sf"/>
</dbReference>
<dbReference type="STRING" id="1188229.GlitD10_2515"/>
<dbReference type="PRINTS" id="PR00420">
    <property type="entry name" value="RNGMNOXGNASE"/>
</dbReference>
<dbReference type="AlphaFoldDB" id="A0A1J0AFY7"/>
<dbReference type="Pfam" id="PF01494">
    <property type="entry name" value="FAD_binding_3"/>
    <property type="match status" value="1"/>
</dbReference>
<evidence type="ECO:0000313" key="2">
    <source>
        <dbReference type="EMBL" id="APB34852.1"/>
    </source>
</evidence>
<sequence>MKYDVIIVGAGPGGGSAAYHLAKRGRSVLVLEQAKLPRYKPCGGGVSPQVQAWFDFDFAPAIDCVSREIHYTWKLGEPVAVALTGLEPIWLVRRDVFDHFLVQQAQAQGAELYDGTAVTGIHWQGDGWQVQTGAEPYQAHYLIAADGAKGKLPGWLGFRERKRRLAGALEAEAPLSEVPPAKICFEFGLVKNGYIWNFPKRDGFSLGVGTFCGGGETQDFRQMLTTYAAHFGVDLAHTRQYGHPLCLWDAPQALHTQNALLVGEAACVVDPFTAEGIRPSLWTGWQAALALDQALAGNPGALERYTETVQNTWGNDMVWAQRLAQVFYRLPGLAYRVGVKRPAATRKFAELFTGKTHYQEIAQLALRRLRQVSPV</sequence>
<keyword evidence="3" id="KW-1185">Reference proteome</keyword>
<dbReference type="GO" id="GO:0071949">
    <property type="term" value="F:FAD binding"/>
    <property type="evidence" value="ECO:0007669"/>
    <property type="project" value="InterPro"/>
</dbReference>
<dbReference type="InterPro" id="IPR011777">
    <property type="entry name" value="Geranylgeranyl_Rdtase_fam"/>
</dbReference>
<dbReference type="KEGG" id="glt:GlitD10_2515"/>
<dbReference type="NCBIfam" id="TIGR02032">
    <property type="entry name" value="GG-red-SF"/>
    <property type="match status" value="1"/>
</dbReference>
<dbReference type="EMBL" id="CP017675">
    <property type="protein sequence ID" value="APB34852.1"/>
    <property type="molecule type" value="Genomic_DNA"/>
</dbReference>
<reference evidence="2 3" key="1">
    <citation type="submission" date="2016-10" db="EMBL/GenBank/DDBJ databases">
        <title>Description of Gloeomargarita lithophora gen. nov., sp. nov., a thylakoid-bearing basal-branching cyanobacterium with intracellular carbonates, and proposal for Gloeomargaritales ord. nov.</title>
        <authorList>
            <person name="Moreira D."/>
            <person name="Tavera R."/>
            <person name="Benzerara K."/>
            <person name="Skouri-Panet F."/>
            <person name="Couradeau E."/>
            <person name="Gerard E."/>
            <person name="Loussert C."/>
            <person name="Novelo E."/>
            <person name="Zivanovic Y."/>
            <person name="Lopez-Garcia P."/>
        </authorList>
    </citation>
    <scope>NUCLEOTIDE SEQUENCE [LARGE SCALE GENOMIC DNA]</scope>
    <source>
        <strain evidence="2 3">D10</strain>
    </source>
</reference>
<dbReference type="SUPFAM" id="SSF51905">
    <property type="entry name" value="FAD/NAD(P)-binding domain"/>
    <property type="match status" value="1"/>
</dbReference>
<accession>A0A1J0AFY7</accession>
<dbReference type="GO" id="GO:0016628">
    <property type="term" value="F:oxidoreductase activity, acting on the CH-CH group of donors, NAD or NADP as acceptor"/>
    <property type="evidence" value="ECO:0007669"/>
    <property type="project" value="InterPro"/>
</dbReference>
<evidence type="ECO:0000313" key="3">
    <source>
        <dbReference type="Proteomes" id="UP000180235"/>
    </source>
</evidence>
<name>A0A1J0AFY7_9CYAN</name>
<dbReference type="PANTHER" id="PTHR42685">
    <property type="entry name" value="GERANYLGERANYL DIPHOSPHATE REDUCTASE"/>
    <property type="match status" value="1"/>
</dbReference>
<dbReference type="Proteomes" id="UP000180235">
    <property type="component" value="Chromosome"/>
</dbReference>
<protein>
    <submittedName>
        <fullName evidence="2">Geranylgeranyl reductase family protein</fullName>
    </submittedName>
</protein>
<gene>
    <name evidence="2" type="ORF">GlitD10_2515</name>
</gene>